<protein>
    <submittedName>
        <fullName evidence="3">Uncharacterized protein</fullName>
    </submittedName>
</protein>
<keyword evidence="4" id="KW-1185">Reference proteome</keyword>
<feature type="compositionally biased region" description="Basic and acidic residues" evidence="2">
    <location>
        <begin position="104"/>
        <end position="114"/>
    </location>
</feature>
<keyword evidence="1" id="KW-0175">Coiled coil</keyword>
<evidence type="ECO:0000256" key="1">
    <source>
        <dbReference type="SAM" id="Coils"/>
    </source>
</evidence>
<dbReference type="Proteomes" id="UP000265618">
    <property type="component" value="Unassembled WGS sequence"/>
</dbReference>
<reference evidence="3 4" key="1">
    <citation type="journal article" date="2018" name="PLoS ONE">
        <title>The draft genome of Kipferlia bialata reveals reductive genome evolution in fornicate parasites.</title>
        <authorList>
            <person name="Tanifuji G."/>
            <person name="Takabayashi S."/>
            <person name="Kume K."/>
            <person name="Takagi M."/>
            <person name="Nakayama T."/>
            <person name="Kamikawa R."/>
            <person name="Inagaki Y."/>
            <person name="Hashimoto T."/>
        </authorList>
    </citation>
    <scope>NUCLEOTIDE SEQUENCE [LARGE SCALE GENOMIC DNA]</scope>
    <source>
        <strain evidence="3">NY0173</strain>
    </source>
</reference>
<feature type="coiled-coil region" evidence="1">
    <location>
        <begin position="6"/>
        <end position="33"/>
    </location>
</feature>
<feature type="region of interest" description="Disordered" evidence="2">
    <location>
        <begin position="42"/>
        <end position="144"/>
    </location>
</feature>
<dbReference type="AlphaFoldDB" id="A0A9K3DCX4"/>
<dbReference type="EMBL" id="BDIP01008710">
    <property type="protein sequence ID" value="GIQ91975.1"/>
    <property type="molecule type" value="Genomic_DNA"/>
</dbReference>
<evidence type="ECO:0000313" key="4">
    <source>
        <dbReference type="Proteomes" id="UP000265618"/>
    </source>
</evidence>
<feature type="compositionally biased region" description="Polar residues" evidence="2">
    <location>
        <begin position="116"/>
        <end position="135"/>
    </location>
</feature>
<feature type="non-terminal residue" evidence="3">
    <location>
        <position position="1"/>
    </location>
</feature>
<name>A0A9K3DCX4_9EUKA</name>
<gene>
    <name evidence="3" type="ORF">KIPB_015484</name>
</gene>
<evidence type="ECO:0000256" key="2">
    <source>
        <dbReference type="SAM" id="MobiDB-lite"/>
    </source>
</evidence>
<feature type="non-terminal residue" evidence="3">
    <location>
        <position position="144"/>
    </location>
</feature>
<feature type="compositionally biased region" description="Basic and acidic residues" evidence="2">
    <location>
        <begin position="42"/>
        <end position="51"/>
    </location>
</feature>
<comment type="caution">
    <text evidence="3">The sequence shown here is derived from an EMBL/GenBank/DDBJ whole genome shotgun (WGS) entry which is preliminary data.</text>
</comment>
<proteinExistence type="predicted"/>
<sequence>DAKSRETLLNNRIETLEQRERELTSKLERSQRTIRHLWSGDLRGREDRESVTEAVQLRHTGRGRGGRCRGTGTTGHKTNTRESVRGMDMSSVREWQPRPTKGQGGDRRERHPPSDPKSQTPATVESSPSSEQGMSKATPPDPPE</sequence>
<evidence type="ECO:0000313" key="3">
    <source>
        <dbReference type="EMBL" id="GIQ91975.1"/>
    </source>
</evidence>
<accession>A0A9K3DCX4</accession>
<organism evidence="3 4">
    <name type="scientific">Kipferlia bialata</name>
    <dbReference type="NCBI Taxonomy" id="797122"/>
    <lineage>
        <taxon>Eukaryota</taxon>
        <taxon>Metamonada</taxon>
        <taxon>Carpediemonas-like organisms</taxon>
        <taxon>Kipferlia</taxon>
    </lineage>
</organism>